<dbReference type="GO" id="GO:0043531">
    <property type="term" value="F:ADP binding"/>
    <property type="evidence" value="ECO:0007669"/>
    <property type="project" value="InterPro"/>
</dbReference>
<accession>A0AAE1C8G4</accession>
<dbReference type="NCBIfam" id="NF040586">
    <property type="entry name" value="FxSxx_TPR"/>
    <property type="match status" value="1"/>
</dbReference>
<dbReference type="InterPro" id="IPR053137">
    <property type="entry name" value="NLR-like"/>
</dbReference>
<keyword evidence="4" id="KW-1185">Reference proteome</keyword>
<sequence>MNGPNFHAGLAGQNVIAAPHAADGGTINLHFNNQPPGPSATPRPFSTVPFRPDPDFVERPDITAWLRKHCSQPPSRVALVGLGGIGKSQLAIQYAYEERRSSPSMFIFWVHASTKDRFREAYREIAHRLQLPGHNDPKTDALRLVFNWLCDENNGQWLMVLDNADDIDVFYPKRGTSQSTGAKPLAFFLPQTDNGRILVTSRSRDAAARLTGSTQDVLAIQVMNDSQAQQLLRKKLGDKYEEGAAADLLRALECLPLAITQAGAYILRRWPEESLSTYLAKFRRGEKSKAGLLGRDLGDLRRDPSASNSVAQTWQITFDQIRQEKQSAADLLMFMSQFNPQGIPRWVLESDRRHWRGIDGSWAGNSWDDGDDRNDDFEDDLHILRQYSLVAVTMQKGEYEMHALVQFCTRAWLLLSDDEQKWKRRFLQVMAREYPAGTYENRTKCQQLDPHIEHVVKEKPTEKEDIKKWAQLLTNIGWYKAEAGIYGVAEQLNRRALDGREEVLGLEHPDTLTCVSNLASVLQDQGKYEEAEQMNRRALGGREKVLGLEHPDTLMSVTYLASVLQRRGKHEEAEQMNRRALGGMEKVLGMEHPDTLTSVSNLALVLQAQGKYEEAEQMNRRALGGREKVLGLEHPSTLTSVSNLAWVLQSQGKYEEAEQMNRRALGGSEKVLGLEHPDTLGSFSNLALVLQAQGKYEEAEQMNRRALGGSEKVLGLEHPNTLTSVSNLARVLQDQGKYEEAEQMNRRALGGYEKVLGLEHPSTLTSVSNLALVLQDQGKYEEAEQMNRRALGGREKVLGLEHPDTLTSVSNLALVLQDQGKYEEAEQMNRRALGGNEKVLGLEHPDTLTSMNNLAFVWKDQGRDGDAESLMEKCVQLRQRVLGPHHPHTVSSRSTLAGWTEATEWF</sequence>
<dbReference type="InterPro" id="IPR002182">
    <property type="entry name" value="NB-ARC"/>
</dbReference>
<dbReference type="InterPro" id="IPR019734">
    <property type="entry name" value="TPR_rpt"/>
</dbReference>
<dbReference type="Pfam" id="PF00931">
    <property type="entry name" value="NB-ARC"/>
    <property type="match status" value="1"/>
</dbReference>
<feature type="domain" description="DUF7779" evidence="2">
    <location>
        <begin position="322"/>
        <end position="411"/>
    </location>
</feature>
<dbReference type="Gene3D" id="1.25.40.10">
    <property type="entry name" value="Tetratricopeptide repeat domain"/>
    <property type="match status" value="3"/>
</dbReference>
<comment type="caution">
    <text evidence="3">The sequence shown here is derived from an EMBL/GenBank/DDBJ whole genome shotgun (WGS) entry which is preliminary data.</text>
</comment>
<dbReference type="PANTHER" id="PTHR46082:SF6">
    <property type="entry name" value="AAA+ ATPASE DOMAIN-CONTAINING PROTEIN-RELATED"/>
    <property type="match status" value="1"/>
</dbReference>
<reference evidence="3" key="2">
    <citation type="submission" date="2023-06" db="EMBL/GenBank/DDBJ databases">
        <authorList>
            <consortium name="Lawrence Berkeley National Laboratory"/>
            <person name="Haridas S."/>
            <person name="Hensen N."/>
            <person name="Bonometti L."/>
            <person name="Westerberg I."/>
            <person name="Brannstrom I.O."/>
            <person name="Guillou S."/>
            <person name="Cros-Aarteil S."/>
            <person name="Calhoun S."/>
            <person name="Kuo A."/>
            <person name="Mondo S."/>
            <person name="Pangilinan J."/>
            <person name="Riley R."/>
            <person name="Labutti K."/>
            <person name="Andreopoulos B."/>
            <person name="Lipzen A."/>
            <person name="Chen C."/>
            <person name="Yanf M."/>
            <person name="Daum C."/>
            <person name="Ng V."/>
            <person name="Clum A."/>
            <person name="Steindorff A."/>
            <person name="Ohm R."/>
            <person name="Martin F."/>
            <person name="Silar P."/>
            <person name="Natvig D."/>
            <person name="Lalanne C."/>
            <person name="Gautier V."/>
            <person name="Ament-Velasquez S.L."/>
            <person name="Kruys A."/>
            <person name="Hutchinson M.I."/>
            <person name="Powell A.J."/>
            <person name="Barry K."/>
            <person name="Miller A.N."/>
            <person name="Grigoriev I.V."/>
            <person name="Debuchy R."/>
            <person name="Gladieux P."/>
            <person name="Thoren M.H."/>
            <person name="Johannesson H."/>
        </authorList>
    </citation>
    <scope>NUCLEOTIDE SEQUENCE</scope>
    <source>
        <strain evidence="3">CBS 314.62</strain>
    </source>
</reference>
<dbReference type="PANTHER" id="PTHR46082">
    <property type="entry name" value="ATP/GTP-BINDING PROTEIN-RELATED"/>
    <property type="match status" value="1"/>
</dbReference>
<dbReference type="InterPro" id="IPR027417">
    <property type="entry name" value="P-loop_NTPase"/>
</dbReference>
<dbReference type="SMART" id="SM00028">
    <property type="entry name" value="TPR"/>
    <property type="match status" value="8"/>
</dbReference>
<dbReference type="InterPro" id="IPR056681">
    <property type="entry name" value="DUF7779"/>
</dbReference>
<dbReference type="Pfam" id="PF13424">
    <property type="entry name" value="TPR_12"/>
    <property type="match status" value="4"/>
</dbReference>
<organism evidence="3 4">
    <name type="scientific">Podospora appendiculata</name>
    <dbReference type="NCBI Taxonomy" id="314037"/>
    <lineage>
        <taxon>Eukaryota</taxon>
        <taxon>Fungi</taxon>
        <taxon>Dikarya</taxon>
        <taxon>Ascomycota</taxon>
        <taxon>Pezizomycotina</taxon>
        <taxon>Sordariomycetes</taxon>
        <taxon>Sordariomycetidae</taxon>
        <taxon>Sordariales</taxon>
        <taxon>Podosporaceae</taxon>
        <taxon>Podospora</taxon>
    </lineage>
</organism>
<dbReference type="Proteomes" id="UP001270362">
    <property type="component" value="Unassembled WGS sequence"/>
</dbReference>
<dbReference type="PRINTS" id="PR00381">
    <property type="entry name" value="KINESINLIGHT"/>
</dbReference>
<dbReference type="Pfam" id="PF13374">
    <property type="entry name" value="TPR_10"/>
    <property type="match status" value="2"/>
</dbReference>
<dbReference type="AlphaFoldDB" id="A0AAE1C8G4"/>
<proteinExistence type="predicted"/>
<feature type="domain" description="NB-ARC" evidence="1">
    <location>
        <begin position="64"/>
        <end position="239"/>
    </location>
</feature>
<evidence type="ECO:0000259" key="2">
    <source>
        <dbReference type="Pfam" id="PF25000"/>
    </source>
</evidence>
<evidence type="ECO:0000259" key="1">
    <source>
        <dbReference type="Pfam" id="PF00931"/>
    </source>
</evidence>
<gene>
    <name evidence="3" type="ORF">B0T22DRAFT_294383</name>
</gene>
<reference evidence="3" key="1">
    <citation type="journal article" date="2023" name="Mol. Phylogenet. Evol.">
        <title>Genome-scale phylogeny and comparative genomics of the fungal order Sordariales.</title>
        <authorList>
            <person name="Hensen N."/>
            <person name="Bonometti L."/>
            <person name="Westerberg I."/>
            <person name="Brannstrom I.O."/>
            <person name="Guillou S."/>
            <person name="Cros-Aarteil S."/>
            <person name="Calhoun S."/>
            <person name="Haridas S."/>
            <person name="Kuo A."/>
            <person name="Mondo S."/>
            <person name="Pangilinan J."/>
            <person name="Riley R."/>
            <person name="LaButti K."/>
            <person name="Andreopoulos B."/>
            <person name="Lipzen A."/>
            <person name="Chen C."/>
            <person name="Yan M."/>
            <person name="Daum C."/>
            <person name="Ng V."/>
            <person name="Clum A."/>
            <person name="Steindorff A."/>
            <person name="Ohm R.A."/>
            <person name="Martin F."/>
            <person name="Silar P."/>
            <person name="Natvig D.O."/>
            <person name="Lalanne C."/>
            <person name="Gautier V."/>
            <person name="Ament-Velasquez S.L."/>
            <person name="Kruys A."/>
            <person name="Hutchinson M.I."/>
            <person name="Powell A.J."/>
            <person name="Barry K."/>
            <person name="Miller A.N."/>
            <person name="Grigoriev I.V."/>
            <person name="Debuchy R."/>
            <person name="Gladieux P."/>
            <person name="Hiltunen Thoren M."/>
            <person name="Johannesson H."/>
        </authorList>
    </citation>
    <scope>NUCLEOTIDE SEQUENCE</scope>
    <source>
        <strain evidence="3">CBS 314.62</strain>
    </source>
</reference>
<dbReference type="InterPro" id="IPR011990">
    <property type="entry name" value="TPR-like_helical_dom_sf"/>
</dbReference>
<protein>
    <submittedName>
        <fullName evidence="3">TPR domain protein</fullName>
    </submittedName>
</protein>
<name>A0AAE1C8G4_9PEZI</name>
<evidence type="ECO:0000313" key="3">
    <source>
        <dbReference type="EMBL" id="KAK3682771.1"/>
    </source>
</evidence>
<dbReference type="SUPFAM" id="SSF48452">
    <property type="entry name" value="TPR-like"/>
    <property type="match status" value="1"/>
</dbReference>
<evidence type="ECO:0000313" key="4">
    <source>
        <dbReference type="Proteomes" id="UP001270362"/>
    </source>
</evidence>
<dbReference type="Pfam" id="PF25000">
    <property type="entry name" value="DUF7779"/>
    <property type="match status" value="1"/>
</dbReference>
<dbReference type="EMBL" id="JAULSO010000005">
    <property type="protein sequence ID" value="KAK3682771.1"/>
    <property type="molecule type" value="Genomic_DNA"/>
</dbReference>
<dbReference type="SUPFAM" id="SSF52540">
    <property type="entry name" value="P-loop containing nucleoside triphosphate hydrolases"/>
    <property type="match status" value="1"/>
</dbReference>
<dbReference type="Gene3D" id="3.40.50.300">
    <property type="entry name" value="P-loop containing nucleotide triphosphate hydrolases"/>
    <property type="match status" value="1"/>
</dbReference>